<gene>
    <name evidence="4" type="primary">XTH21</name>
    <name evidence="4" type="ORF">SDJN03_15143</name>
</gene>
<organism evidence="4 5">
    <name type="scientific">Cucurbita argyrosperma subsp. sororia</name>
    <dbReference type="NCBI Taxonomy" id="37648"/>
    <lineage>
        <taxon>Eukaryota</taxon>
        <taxon>Viridiplantae</taxon>
        <taxon>Streptophyta</taxon>
        <taxon>Embryophyta</taxon>
        <taxon>Tracheophyta</taxon>
        <taxon>Spermatophyta</taxon>
        <taxon>Magnoliopsida</taxon>
        <taxon>eudicotyledons</taxon>
        <taxon>Gunneridae</taxon>
        <taxon>Pentapetalae</taxon>
        <taxon>rosids</taxon>
        <taxon>fabids</taxon>
        <taxon>Cucurbitales</taxon>
        <taxon>Cucurbitaceae</taxon>
        <taxon>Cucurbiteae</taxon>
        <taxon>Cucurbita</taxon>
    </lineage>
</organism>
<dbReference type="InterPro" id="IPR044791">
    <property type="entry name" value="Beta-glucanase/XTH"/>
</dbReference>
<evidence type="ECO:0000313" key="5">
    <source>
        <dbReference type="Proteomes" id="UP000685013"/>
    </source>
</evidence>
<protein>
    <submittedName>
        <fullName evidence="4">Xyloglucan endotransglucosylase/hydrolase protein 21</fullName>
    </submittedName>
</protein>
<feature type="non-terminal residue" evidence="4">
    <location>
        <position position="1"/>
    </location>
</feature>
<sequence length="96" mass="10807">MALQSGEFSNSESIGVQFPKKQPMRIYSSVWNADDWATRGGFVKTDWTQAPFETSFRNFNADSACVWSSGLVQLLAVQFHFLLPLLTNGSRKSSRK</sequence>
<dbReference type="GO" id="GO:0004553">
    <property type="term" value="F:hydrolase activity, hydrolyzing O-glycosyl compounds"/>
    <property type="evidence" value="ECO:0007669"/>
    <property type="project" value="InterPro"/>
</dbReference>
<feature type="domain" description="GH16" evidence="3">
    <location>
        <begin position="7"/>
        <end position="48"/>
    </location>
</feature>
<dbReference type="GO" id="GO:0005975">
    <property type="term" value="P:carbohydrate metabolic process"/>
    <property type="evidence" value="ECO:0007669"/>
    <property type="project" value="InterPro"/>
</dbReference>
<comment type="caution">
    <text evidence="4">The sequence shown here is derived from an EMBL/GenBank/DDBJ whole genome shotgun (WGS) entry which is preliminary data.</text>
</comment>
<evidence type="ECO:0000313" key="4">
    <source>
        <dbReference type="EMBL" id="KAG6589720.1"/>
    </source>
</evidence>
<evidence type="ECO:0000256" key="2">
    <source>
        <dbReference type="ARBA" id="ARBA00023295"/>
    </source>
</evidence>
<name>A0AAV6N0A5_9ROSI</name>
<dbReference type="Pfam" id="PF00722">
    <property type="entry name" value="Glyco_hydro_16"/>
    <property type="match status" value="1"/>
</dbReference>
<proteinExistence type="predicted"/>
<dbReference type="AlphaFoldDB" id="A0AAV6N0A5"/>
<reference evidence="4 5" key="1">
    <citation type="journal article" date="2021" name="Hortic Res">
        <title>The domestication of Cucurbita argyrosperma as revealed by the genome of its wild relative.</title>
        <authorList>
            <person name="Barrera-Redondo J."/>
            <person name="Sanchez-de la Vega G."/>
            <person name="Aguirre-Liguori J.A."/>
            <person name="Castellanos-Morales G."/>
            <person name="Gutierrez-Guerrero Y.T."/>
            <person name="Aguirre-Dugua X."/>
            <person name="Aguirre-Planter E."/>
            <person name="Tenaillon M.I."/>
            <person name="Lira-Saade R."/>
            <person name="Eguiarte L.E."/>
        </authorList>
    </citation>
    <scope>NUCLEOTIDE SEQUENCE [LARGE SCALE GENOMIC DNA]</scope>
    <source>
        <strain evidence="4">JBR-2021</strain>
    </source>
</reference>
<accession>A0AAV6N0A5</accession>
<dbReference type="InterPro" id="IPR000757">
    <property type="entry name" value="Beta-glucanase-like"/>
</dbReference>
<dbReference type="Proteomes" id="UP000685013">
    <property type="component" value="Chromosome 10"/>
</dbReference>
<keyword evidence="1" id="KW-0378">Hydrolase</keyword>
<keyword evidence="2" id="KW-0326">Glycosidase</keyword>
<keyword evidence="5" id="KW-1185">Reference proteome</keyword>
<evidence type="ECO:0000259" key="3">
    <source>
        <dbReference type="Pfam" id="PF00722"/>
    </source>
</evidence>
<dbReference type="EMBL" id="JAGKQH010000010">
    <property type="protein sequence ID" value="KAG6589720.1"/>
    <property type="molecule type" value="Genomic_DNA"/>
</dbReference>
<evidence type="ECO:0000256" key="1">
    <source>
        <dbReference type="ARBA" id="ARBA00022801"/>
    </source>
</evidence>
<dbReference type="PANTHER" id="PTHR31062">
    <property type="entry name" value="XYLOGLUCAN ENDOTRANSGLUCOSYLASE/HYDROLASE PROTEIN 8-RELATED"/>
    <property type="match status" value="1"/>
</dbReference>